<dbReference type="AlphaFoldDB" id="A0AAV6YKQ2"/>
<keyword evidence="2" id="KW-1185">Reference proteome</keyword>
<dbReference type="EMBL" id="WNYA01099619">
    <property type="protein sequence ID" value="KAG8534576.1"/>
    <property type="molecule type" value="Genomic_DNA"/>
</dbReference>
<proteinExistence type="predicted"/>
<protein>
    <submittedName>
        <fullName evidence="1">Uncharacterized protein</fullName>
    </submittedName>
</protein>
<gene>
    <name evidence="1" type="ORF">GDO81_019112</name>
</gene>
<evidence type="ECO:0000313" key="1">
    <source>
        <dbReference type="EMBL" id="KAG8534576.1"/>
    </source>
</evidence>
<comment type="caution">
    <text evidence="1">The sequence shown here is derived from an EMBL/GenBank/DDBJ whole genome shotgun (WGS) entry which is preliminary data.</text>
</comment>
<dbReference type="Proteomes" id="UP000824782">
    <property type="component" value="Unassembled WGS sequence"/>
</dbReference>
<accession>A0AAV6YKQ2</accession>
<sequence length="90" mass="9890">MCTATTIGNNSRQAKFLVSPTAAHGAGHLSAHHCPPQYAPKPMEPEASVNNSQSKLLTTSSIIKERPLYFFKKVSHTSRSSRISRPNRTK</sequence>
<reference evidence="1" key="1">
    <citation type="thesis" date="2020" institute="ProQuest LLC" country="789 East Eisenhower Parkway, Ann Arbor, MI, USA">
        <title>Comparative Genomics and Chromosome Evolution.</title>
        <authorList>
            <person name="Mudd A.B."/>
        </authorList>
    </citation>
    <scope>NUCLEOTIDE SEQUENCE</scope>
    <source>
        <strain evidence="1">237g6f4</strain>
        <tissue evidence="1">Blood</tissue>
    </source>
</reference>
<evidence type="ECO:0000313" key="2">
    <source>
        <dbReference type="Proteomes" id="UP000824782"/>
    </source>
</evidence>
<name>A0AAV6YKQ2_ENGPU</name>
<organism evidence="1 2">
    <name type="scientific">Engystomops pustulosus</name>
    <name type="common">Tungara frog</name>
    <name type="synonym">Physalaemus pustulosus</name>
    <dbReference type="NCBI Taxonomy" id="76066"/>
    <lineage>
        <taxon>Eukaryota</taxon>
        <taxon>Metazoa</taxon>
        <taxon>Chordata</taxon>
        <taxon>Craniata</taxon>
        <taxon>Vertebrata</taxon>
        <taxon>Euteleostomi</taxon>
        <taxon>Amphibia</taxon>
        <taxon>Batrachia</taxon>
        <taxon>Anura</taxon>
        <taxon>Neobatrachia</taxon>
        <taxon>Hyloidea</taxon>
        <taxon>Leptodactylidae</taxon>
        <taxon>Leiuperinae</taxon>
        <taxon>Engystomops</taxon>
    </lineage>
</organism>